<keyword evidence="5" id="KW-0503">Monooxygenase</keyword>
<dbReference type="PRINTS" id="PR00420">
    <property type="entry name" value="RNGMNOXGNASE"/>
</dbReference>
<reference evidence="7 8" key="1">
    <citation type="journal article" date="2015" name="Environ. Microbiol.">
        <title>Metagenome sequence of Elaphomyces granulatus from sporocarp tissue reveals Ascomycota ectomycorrhizal fingerprints of genome expansion and a Proteobacteria-rich microbiome.</title>
        <authorList>
            <person name="Quandt C.A."/>
            <person name="Kohler A."/>
            <person name="Hesse C.N."/>
            <person name="Sharpton T.J."/>
            <person name="Martin F."/>
            <person name="Spatafora J.W."/>
        </authorList>
    </citation>
    <scope>NUCLEOTIDE SEQUENCE [LARGE SCALE GENOMIC DNA]</scope>
    <source>
        <strain evidence="7 8">OSC145934</strain>
    </source>
</reference>
<dbReference type="EMBL" id="NPHW01007348">
    <property type="protein sequence ID" value="OXV05236.1"/>
    <property type="molecule type" value="Genomic_DNA"/>
</dbReference>
<dbReference type="Gene3D" id="3.50.50.60">
    <property type="entry name" value="FAD/NAD(P)-binding domain"/>
    <property type="match status" value="1"/>
</dbReference>
<dbReference type="InterPro" id="IPR002938">
    <property type="entry name" value="FAD-bd"/>
</dbReference>
<dbReference type="PANTHER" id="PTHR13789:SF215">
    <property type="entry name" value="FAD-BINDING DOMAIN-CONTAINING PROTEIN-RELATED"/>
    <property type="match status" value="1"/>
</dbReference>
<evidence type="ECO:0000313" key="8">
    <source>
        <dbReference type="Proteomes" id="UP000243515"/>
    </source>
</evidence>
<sequence length="420" mass="46352">MKVIIVGGGIAGLAAAIGLRRAGHRVQIFERSSFVGETGAGINICPNASKVLLAWGFNTTRARFILGRGRQVIRADNLQAVTEMDFDGYLSKYGAPLYLANRVDLHNELKLLATQEEGPGSPAEVFLCSDVVEYDTEAGTITLADLSVHQADLIVGADGIHSNAVNHVFGRPTPAISSNTAAYRFLIPTEDLQSDPQIAAHLKDDVVRIFMSNSMRRLIWYPCSDQTLQNFVVLYPVADRGEKDWDYKADVNTVLSELSGFHADLLTIVKKAPKVKNFPLLYREPLETWHRGRLLIIGDAAHPMLPLHAQGGAQAIEDAGALSVILSNVTDTNLESLDGLLNVFERVRIKRASVVQISSNVGMVEAWKVRGRLRSFMGTAAEVPESVEDMLKYDNDYNVFEDSENQFREYRNSTESLAKY</sequence>
<dbReference type="SUPFAM" id="SSF54373">
    <property type="entry name" value="FAD-linked reductases, C-terminal domain"/>
    <property type="match status" value="1"/>
</dbReference>
<keyword evidence="3" id="KW-0274">FAD</keyword>
<evidence type="ECO:0000256" key="3">
    <source>
        <dbReference type="ARBA" id="ARBA00022827"/>
    </source>
</evidence>
<comment type="similarity">
    <text evidence="1">Belongs to the paxM FAD-dependent monooxygenase family.</text>
</comment>
<evidence type="ECO:0000256" key="5">
    <source>
        <dbReference type="ARBA" id="ARBA00023033"/>
    </source>
</evidence>
<dbReference type="InterPro" id="IPR050493">
    <property type="entry name" value="FAD-dep_Monooxygenase_BioMet"/>
</dbReference>
<keyword evidence="8" id="KW-1185">Reference proteome</keyword>
<keyword evidence="4" id="KW-0560">Oxidoreductase</keyword>
<dbReference type="GO" id="GO:0071949">
    <property type="term" value="F:FAD binding"/>
    <property type="evidence" value="ECO:0007669"/>
    <property type="project" value="InterPro"/>
</dbReference>
<proteinExistence type="inferred from homology"/>
<evidence type="ECO:0000256" key="4">
    <source>
        <dbReference type="ARBA" id="ARBA00023002"/>
    </source>
</evidence>
<dbReference type="GO" id="GO:0004497">
    <property type="term" value="F:monooxygenase activity"/>
    <property type="evidence" value="ECO:0007669"/>
    <property type="project" value="UniProtKB-KW"/>
</dbReference>
<evidence type="ECO:0000256" key="1">
    <source>
        <dbReference type="ARBA" id="ARBA00007992"/>
    </source>
</evidence>
<dbReference type="AlphaFoldDB" id="A0A232LM59"/>
<dbReference type="SUPFAM" id="SSF51905">
    <property type="entry name" value="FAD/NAD(P)-binding domain"/>
    <property type="match status" value="1"/>
</dbReference>
<dbReference type="OrthoDB" id="9993796at2759"/>
<organism evidence="7 8">
    <name type="scientific">Elaphomyces granulatus</name>
    <dbReference type="NCBI Taxonomy" id="519963"/>
    <lineage>
        <taxon>Eukaryota</taxon>
        <taxon>Fungi</taxon>
        <taxon>Dikarya</taxon>
        <taxon>Ascomycota</taxon>
        <taxon>Pezizomycotina</taxon>
        <taxon>Eurotiomycetes</taxon>
        <taxon>Eurotiomycetidae</taxon>
        <taxon>Eurotiales</taxon>
        <taxon>Elaphomycetaceae</taxon>
        <taxon>Elaphomyces</taxon>
    </lineage>
</organism>
<comment type="caution">
    <text evidence="7">The sequence shown here is derived from an EMBL/GenBank/DDBJ whole genome shotgun (WGS) entry which is preliminary data.</text>
</comment>
<evidence type="ECO:0000313" key="7">
    <source>
        <dbReference type="EMBL" id="OXV05236.1"/>
    </source>
</evidence>
<dbReference type="Pfam" id="PF01494">
    <property type="entry name" value="FAD_binding_3"/>
    <property type="match status" value="1"/>
</dbReference>
<gene>
    <name evidence="7" type="ORF">Egran_06996</name>
</gene>
<dbReference type="Pfam" id="PF13450">
    <property type="entry name" value="NAD_binding_8"/>
    <property type="match status" value="1"/>
</dbReference>
<accession>A0A232LM59</accession>
<protein>
    <recommendedName>
        <fullName evidence="6">FAD-binding domain-containing protein</fullName>
    </recommendedName>
</protein>
<evidence type="ECO:0000256" key="2">
    <source>
        <dbReference type="ARBA" id="ARBA00022630"/>
    </source>
</evidence>
<keyword evidence="2" id="KW-0285">Flavoprotein</keyword>
<evidence type="ECO:0000259" key="6">
    <source>
        <dbReference type="Pfam" id="PF01494"/>
    </source>
</evidence>
<name>A0A232LM59_9EURO</name>
<dbReference type="InterPro" id="IPR036188">
    <property type="entry name" value="FAD/NAD-bd_sf"/>
</dbReference>
<feature type="domain" description="FAD-binding" evidence="6">
    <location>
        <begin position="150"/>
        <end position="331"/>
    </location>
</feature>
<dbReference type="PANTHER" id="PTHR13789">
    <property type="entry name" value="MONOOXYGENASE"/>
    <property type="match status" value="1"/>
</dbReference>
<dbReference type="Proteomes" id="UP000243515">
    <property type="component" value="Unassembled WGS sequence"/>
</dbReference>